<evidence type="ECO:0000256" key="1">
    <source>
        <dbReference type="ARBA" id="ARBA00004651"/>
    </source>
</evidence>
<dbReference type="SMART" id="SM00382">
    <property type="entry name" value="AAA"/>
    <property type="match status" value="1"/>
</dbReference>
<keyword evidence="8 9" id="KW-0472">Membrane</keyword>
<evidence type="ECO:0000259" key="10">
    <source>
        <dbReference type="PROSITE" id="PS50893"/>
    </source>
</evidence>
<dbReference type="PROSITE" id="PS50929">
    <property type="entry name" value="ABC_TM1F"/>
    <property type="match status" value="1"/>
</dbReference>
<accession>A0A2R4VRW4</accession>
<name>A0A2R4VRW4_9PROT</name>
<evidence type="ECO:0000256" key="2">
    <source>
        <dbReference type="ARBA" id="ARBA00022448"/>
    </source>
</evidence>
<protein>
    <submittedName>
        <fullName evidence="12">ABC transporter ATP-binding protein</fullName>
    </submittedName>
</protein>
<evidence type="ECO:0000256" key="8">
    <source>
        <dbReference type="ARBA" id="ARBA00023136"/>
    </source>
</evidence>
<dbReference type="InterPro" id="IPR036640">
    <property type="entry name" value="ABC1_TM_sf"/>
</dbReference>
<keyword evidence="7 9" id="KW-1133">Transmembrane helix</keyword>
<evidence type="ECO:0000256" key="7">
    <source>
        <dbReference type="ARBA" id="ARBA00022989"/>
    </source>
</evidence>
<feature type="transmembrane region" description="Helical" evidence="9">
    <location>
        <begin position="30"/>
        <end position="52"/>
    </location>
</feature>
<dbReference type="EMBL" id="CP028903">
    <property type="protein sequence ID" value="AWB07189.1"/>
    <property type="molecule type" value="Genomic_DNA"/>
</dbReference>
<dbReference type="GO" id="GO:0005886">
    <property type="term" value="C:plasma membrane"/>
    <property type="evidence" value="ECO:0007669"/>
    <property type="project" value="UniProtKB-SubCell"/>
</dbReference>
<evidence type="ECO:0000256" key="6">
    <source>
        <dbReference type="ARBA" id="ARBA00022840"/>
    </source>
</evidence>
<feature type="domain" description="ABC transmembrane type-1" evidence="11">
    <location>
        <begin position="34"/>
        <end position="322"/>
    </location>
</feature>
<reference evidence="12 13" key="1">
    <citation type="submission" date="2018-04" db="EMBL/GenBank/DDBJ databases">
        <title>Complete genome sequence of the nitrogen-fixing bacterium Azospirillum humicireducens type strain SgZ-5.</title>
        <authorList>
            <person name="Yu Z."/>
        </authorList>
    </citation>
    <scope>NUCLEOTIDE SEQUENCE [LARGE SCALE GENOMIC DNA]</scope>
    <source>
        <strain evidence="12 13">SgZ-5</strain>
        <plasmid evidence="12 13">pYZ2</plasmid>
    </source>
</reference>
<keyword evidence="4 9" id="KW-0812">Transmembrane</keyword>
<geneLocation type="plasmid" evidence="12 13">
    <name>pYZ2</name>
</geneLocation>
<gene>
    <name evidence="12" type="ORF">A6A40_19175</name>
</gene>
<evidence type="ECO:0000256" key="3">
    <source>
        <dbReference type="ARBA" id="ARBA00022475"/>
    </source>
</evidence>
<evidence type="ECO:0000256" key="9">
    <source>
        <dbReference type="SAM" id="Phobius"/>
    </source>
</evidence>
<dbReference type="PANTHER" id="PTHR24221">
    <property type="entry name" value="ATP-BINDING CASSETTE SUB-FAMILY B"/>
    <property type="match status" value="1"/>
</dbReference>
<dbReference type="InterPro" id="IPR011527">
    <property type="entry name" value="ABC1_TM_dom"/>
</dbReference>
<dbReference type="Gene3D" id="3.40.50.300">
    <property type="entry name" value="P-loop containing nucleotide triphosphate hydrolases"/>
    <property type="match status" value="1"/>
</dbReference>
<feature type="transmembrane region" description="Helical" evidence="9">
    <location>
        <begin position="154"/>
        <end position="171"/>
    </location>
</feature>
<dbReference type="GO" id="GO:0034040">
    <property type="term" value="F:ATPase-coupled lipid transmembrane transporter activity"/>
    <property type="evidence" value="ECO:0007669"/>
    <property type="project" value="TreeGrafter"/>
</dbReference>
<sequence length="614" mass="65200">MATGRNAEKRGGGTAHGRNRLLRLAHGHGMALSAACGLSVAAALCGLVPFWGVYEILQATTDGDGPSDPHAVLGWAAAVAAALIGRHLCAALSTGLAHRVGFDILHAVRAALIAKTQRLPLGFFLDRPVGRLSHVFQEQVEILELFFSHQLPDMVAALMAPLLCLTLMALIDWRLAVAALGILPLAWAGNAWMMRGHGPRIGAYFGLIRTINAEAVQFIQGMELVRSFTVRGGAGGGLGGRLVDAIEAFRRFALEWQTRWLPGWSLYAVGAGTAPLFVAPLGLWLHGRGELEAPAFLAALLLSGLLGPPLQKVTIYGELYQRVRKAEEAISAILDAPEPPVAVSGSEPVREGRAFAVAFDAVSFDHGGKPALREVSFTAPAGGITALVGPSGAGKSTAAHLVGRFWDVGEGAIRIGGADIRTIPPERLKAMVSFVFQDSTLFNGSVLDNLRMGRPDADRETVAAAARAARCHDLIAALPEGYDTPVGEGGARFSGGERQRIAIARAILKDAPILILDEPTAFADAENEALIQEALSGLMAGRTAIVIAHRLDSVRHADRIVVMEDGRVAAAGRHDDLMAACPLYRDLTDRQAEVLRWRLPGTQSDVRSGFEQEA</sequence>
<dbReference type="GO" id="GO:0016887">
    <property type="term" value="F:ATP hydrolysis activity"/>
    <property type="evidence" value="ECO:0007669"/>
    <property type="project" value="InterPro"/>
</dbReference>
<keyword evidence="6 12" id="KW-0067">ATP-binding</keyword>
<dbReference type="InterPro" id="IPR039421">
    <property type="entry name" value="Type_1_exporter"/>
</dbReference>
<keyword evidence="2" id="KW-0813">Transport</keyword>
<dbReference type="PROSITE" id="PS50893">
    <property type="entry name" value="ABC_TRANSPORTER_2"/>
    <property type="match status" value="1"/>
</dbReference>
<organism evidence="12 13">
    <name type="scientific">Azospirillum humicireducens</name>
    <dbReference type="NCBI Taxonomy" id="1226968"/>
    <lineage>
        <taxon>Bacteria</taxon>
        <taxon>Pseudomonadati</taxon>
        <taxon>Pseudomonadota</taxon>
        <taxon>Alphaproteobacteria</taxon>
        <taxon>Rhodospirillales</taxon>
        <taxon>Azospirillaceae</taxon>
        <taxon>Azospirillum</taxon>
    </lineage>
</organism>
<dbReference type="GO" id="GO:0140359">
    <property type="term" value="F:ABC-type transporter activity"/>
    <property type="evidence" value="ECO:0007669"/>
    <property type="project" value="InterPro"/>
</dbReference>
<comment type="subcellular location">
    <subcellularLocation>
        <location evidence="1">Cell membrane</location>
        <topology evidence="1">Multi-pass membrane protein</topology>
    </subcellularLocation>
</comment>
<dbReference type="Pfam" id="PF00664">
    <property type="entry name" value="ABC_membrane"/>
    <property type="match status" value="1"/>
</dbReference>
<dbReference type="KEGG" id="ahu:A6A40_19175"/>
<evidence type="ECO:0000259" key="11">
    <source>
        <dbReference type="PROSITE" id="PS50929"/>
    </source>
</evidence>
<dbReference type="SUPFAM" id="SSF52540">
    <property type="entry name" value="P-loop containing nucleoside triphosphate hydrolases"/>
    <property type="match status" value="1"/>
</dbReference>
<dbReference type="PANTHER" id="PTHR24221:SF654">
    <property type="entry name" value="ATP-BINDING CASSETTE SUB-FAMILY B MEMBER 6"/>
    <property type="match status" value="1"/>
</dbReference>
<dbReference type="InterPro" id="IPR003439">
    <property type="entry name" value="ABC_transporter-like_ATP-bd"/>
</dbReference>
<dbReference type="Proteomes" id="UP000077405">
    <property type="component" value="Plasmid pYZ2"/>
</dbReference>
<dbReference type="InterPro" id="IPR017871">
    <property type="entry name" value="ABC_transporter-like_CS"/>
</dbReference>
<dbReference type="Gene3D" id="1.20.1560.10">
    <property type="entry name" value="ABC transporter type 1, transmembrane domain"/>
    <property type="match status" value="1"/>
</dbReference>
<evidence type="ECO:0000256" key="4">
    <source>
        <dbReference type="ARBA" id="ARBA00022692"/>
    </source>
</evidence>
<feature type="transmembrane region" description="Helical" evidence="9">
    <location>
        <begin position="177"/>
        <end position="194"/>
    </location>
</feature>
<dbReference type="InterPro" id="IPR003593">
    <property type="entry name" value="AAA+_ATPase"/>
</dbReference>
<keyword evidence="12" id="KW-0614">Plasmid</keyword>
<evidence type="ECO:0000256" key="5">
    <source>
        <dbReference type="ARBA" id="ARBA00022741"/>
    </source>
</evidence>
<dbReference type="InterPro" id="IPR027417">
    <property type="entry name" value="P-loop_NTPase"/>
</dbReference>
<dbReference type="GO" id="GO:0005524">
    <property type="term" value="F:ATP binding"/>
    <property type="evidence" value="ECO:0007669"/>
    <property type="project" value="UniProtKB-KW"/>
</dbReference>
<dbReference type="SUPFAM" id="SSF90123">
    <property type="entry name" value="ABC transporter transmembrane region"/>
    <property type="match status" value="1"/>
</dbReference>
<dbReference type="Pfam" id="PF00005">
    <property type="entry name" value="ABC_tran"/>
    <property type="match status" value="1"/>
</dbReference>
<feature type="domain" description="ABC transporter" evidence="10">
    <location>
        <begin position="357"/>
        <end position="590"/>
    </location>
</feature>
<keyword evidence="13" id="KW-1185">Reference proteome</keyword>
<evidence type="ECO:0000313" key="13">
    <source>
        <dbReference type="Proteomes" id="UP000077405"/>
    </source>
</evidence>
<feature type="transmembrane region" description="Helical" evidence="9">
    <location>
        <begin position="72"/>
        <end position="89"/>
    </location>
</feature>
<proteinExistence type="predicted"/>
<keyword evidence="3" id="KW-1003">Cell membrane</keyword>
<keyword evidence="5" id="KW-0547">Nucleotide-binding</keyword>
<dbReference type="FunFam" id="3.40.50.300:FF:000221">
    <property type="entry name" value="Multidrug ABC transporter ATP-binding protein"/>
    <property type="match status" value="1"/>
</dbReference>
<feature type="transmembrane region" description="Helical" evidence="9">
    <location>
        <begin position="260"/>
        <end position="283"/>
    </location>
</feature>
<evidence type="ECO:0000313" key="12">
    <source>
        <dbReference type="EMBL" id="AWB07189.1"/>
    </source>
</evidence>
<dbReference type="PROSITE" id="PS00211">
    <property type="entry name" value="ABC_TRANSPORTER_1"/>
    <property type="match status" value="1"/>
</dbReference>
<dbReference type="AlphaFoldDB" id="A0A2R4VRW4"/>